<feature type="chain" id="PRO_5045413272" evidence="1">
    <location>
        <begin position="21"/>
        <end position="345"/>
    </location>
</feature>
<dbReference type="SUPFAM" id="SSF53474">
    <property type="entry name" value="alpha/beta-Hydrolases"/>
    <property type="match status" value="1"/>
</dbReference>
<sequence length="345" mass="35463">MTPARFAGVLSAAVTLGVAAACSDGGSPVDPGGCAADLTTGIAAYDLDGLDVHAVLPTSTSSCIVANADSHFVAVDPSAQPSGRLFVFLPGSAARARNYRKIAFAAARAGYPAIVLTYVNDLPVGVRCAFGTGDCYEEVRREIITGVDASSRLTVGPDDAIEGRLVHLLTAMESLDPGSGWSTFHDGASPRWDRISVAGHSQGGGHSLFLSRETTVFRATAYSSAGDLEPLSATPVPWLDGSWATPAERIGGFISEDDEVVSPSGAIAAWTRIGLDDFGGPVSVDDTAAPWAGARMLTTRAPPRNAGAVFTPHHGVTVVDGLTPLELDGAPTFGPVWAALSFPGS</sequence>
<protein>
    <submittedName>
        <fullName evidence="2">Uncharacterized protein</fullName>
    </submittedName>
</protein>
<dbReference type="Gene3D" id="3.40.50.1820">
    <property type="entry name" value="alpha/beta hydrolase"/>
    <property type="match status" value="1"/>
</dbReference>
<dbReference type="EMBL" id="JBBHLI010000005">
    <property type="protein sequence ID" value="MEK9501343.1"/>
    <property type="molecule type" value="Genomic_DNA"/>
</dbReference>
<organism evidence="2 3">
    <name type="scientific">Gaopeijia maritima</name>
    <dbReference type="NCBI Taxonomy" id="3119007"/>
    <lineage>
        <taxon>Bacteria</taxon>
        <taxon>Pseudomonadati</taxon>
        <taxon>Gemmatimonadota</taxon>
        <taxon>Longimicrobiia</taxon>
        <taxon>Gaopeijiales</taxon>
        <taxon>Gaopeijiaceae</taxon>
        <taxon>Gaopeijia</taxon>
    </lineage>
</organism>
<evidence type="ECO:0000313" key="3">
    <source>
        <dbReference type="Proteomes" id="UP001484239"/>
    </source>
</evidence>
<dbReference type="InterPro" id="IPR029058">
    <property type="entry name" value="AB_hydrolase_fold"/>
</dbReference>
<evidence type="ECO:0000256" key="1">
    <source>
        <dbReference type="SAM" id="SignalP"/>
    </source>
</evidence>
<gene>
    <name evidence="2" type="ORF">WI372_10185</name>
</gene>
<dbReference type="Proteomes" id="UP001484239">
    <property type="component" value="Unassembled WGS sequence"/>
</dbReference>
<dbReference type="NCBIfam" id="NF047580">
    <property type="entry name" value="BPSS1187_fam"/>
    <property type="match status" value="1"/>
</dbReference>
<dbReference type="RefSeq" id="WP_405286833.1">
    <property type="nucleotide sequence ID" value="NZ_JBBHLI010000005.1"/>
</dbReference>
<accession>A0ABU9E9C6</accession>
<reference evidence="2 3" key="1">
    <citation type="submission" date="2024-02" db="EMBL/GenBank/DDBJ databases">
        <title>A novel Gemmatimonadota bacterium.</title>
        <authorList>
            <person name="Du Z.-J."/>
            <person name="Ye Y.-Q."/>
        </authorList>
    </citation>
    <scope>NUCLEOTIDE SEQUENCE [LARGE SCALE GENOMIC DNA]</scope>
    <source>
        <strain evidence="2 3">DH-20</strain>
    </source>
</reference>
<dbReference type="InterPro" id="IPR058180">
    <property type="entry name" value="BPSS1187-like"/>
</dbReference>
<dbReference type="PROSITE" id="PS51257">
    <property type="entry name" value="PROKAR_LIPOPROTEIN"/>
    <property type="match status" value="1"/>
</dbReference>
<comment type="caution">
    <text evidence="2">The sequence shown here is derived from an EMBL/GenBank/DDBJ whole genome shotgun (WGS) entry which is preliminary data.</text>
</comment>
<evidence type="ECO:0000313" key="2">
    <source>
        <dbReference type="EMBL" id="MEK9501343.1"/>
    </source>
</evidence>
<keyword evidence="3" id="KW-1185">Reference proteome</keyword>
<keyword evidence="1" id="KW-0732">Signal</keyword>
<feature type="signal peptide" evidence="1">
    <location>
        <begin position="1"/>
        <end position="20"/>
    </location>
</feature>
<name>A0ABU9E9C6_9BACT</name>
<proteinExistence type="predicted"/>